<keyword evidence="3" id="KW-1185">Reference proteome</keyword>
<accession>A0ABU4HXT6</accession>
<evidence type="ECO:0000259" key="1">
    <source>
        <dbReference type="PROSITE" id="PS51819"/>
    </source>
</evidence>
<dbReference type="InterPro" id="IPR029068">
    <property type="entry name" value="Glyas_Bleomycin-R_OHBP_Dase"/>
</dbReference>
<dbReference type="EMBL" id="JAWSTH010000118">
    <property type="protein sequence ID" value="MDW5598091.1"/>
    <property type="molecule type" value="Genomic_DNA"/>
</dbReference>
<dbReference type="CDD" id="cd07262">
    <property type="entry name" value="VOC_like"/>
    <property type="match status" value="1"/>
</dbReference>
<dbReference type="PROSITE" id="PS51819">
    <property type="entry name" value="VOC"/>
    <property type="match status" value="1"/>
</dbReference>
<evidence type="ECO:0000313" key="2">
    <source>
        <dbReference type="EMBL" id="MDW5598091.1"/>
    </source>
</evidence>
<name>A0ABU4HXT6_9ACTN</name>
<protein>
    <submittedName>
        <fullName evidence="2">VOC family protein</fullName>
    </submittedName>
</protein>
<proteinExistence type="predicted"/>
<feature type="domain" description="VOC" evidence="1">
    <location>
        <begin position="16"/>
        <end position="133"/>
    </location>
</feature>
<gene>
    <name evidence="2" type="ORF">R7226_27290</name>
</gene>
<dbReference type="PANTHER" id="PTHR35006:SF2">
    <property type="entry name" value="GLYOXALASE FAMILY PROTEIN (AFU_ORTHOLOGUE AFUA_5G14830)"/>
    <property type="match status" value="1"/>
</dbReference>
<sequence length="135" mass="14122">MNGPPTTDDVTVRRVVVDHIKIGVSDLVRSRAFYIAALTPLGFSELGADQREISFGPPGLDDFIISTILPAAGGLHVAFAAERRDQVDAFHAAALSAGGVDNGAPGPRSQYSAGYYGAFVLDPDGHNIEAVYHGG</sequence>
<dbReference type="InterPro" id="IPR004360">
    <property type="entry name" value="Glyas_Fos-R_dOase_dom"/>
</dbReference>
<dbReference type="PANTHER" id="PTHR35006">
    <property type="entry name" value="GLYOXALASE FAMILY PROTEIN (AFU_ORTHOLOGUE AFUA_5G14830)"/>
    <property type="match status" value="1"/>
</dbReference>
<dbReference type="InterPro" id="IPR037523">
    <property type="entry name" value="VOC_core"/>
</dbReference>
<organism evidence="2 3">
    <name type="scientific">Conexibacter stalactiti</name>
    <dbReference type="NCBI Taxonomy" id="1940611"/>
    <lineage>
        <taxon>Bacteria</taxon>
        <taxon>Bacillati</taxon>
        <taxon>Actinomycetota</taxon>
        <taxon>Thermoleophilia</taxon>
        <taxon>Solirubrobacterales</taxon>
        <taxon>Conexibacteraceae</taxon>
        <taxon>Conexibacter</taxon>
    </lineage>
</organism>
<dbReference type="Gene3D" id="3.10.180.10">
    <property type="entry name" value="2,3-Dihydroxybiphenyl 1,2-Dioxygenase, domain 1"/>
    <property type="match status" value="1"/>
</dbReference>
<dbReference type="RefSeq" id="WP_404827911.1">
    <property type="nucleotide sequence ID" value="NZ_JAWSTH010000118.1"/>
</dbReference>
<dbReference type="SUPFAM" id="SSF54593">
    <property type="entry name" value="Glyoxalase/Bleomycin resistance protein/Dihydroxybiphenyl dioxygenase"/>
    <property type="match status" value="1"/>
</dbReference>
<dbReference type="Pfam" id="PF00903">
    <property type="entry name" value="Glyoxalase"/>
    <property type="match status" value="1"/>
</dbReference>
<dbReference type="Proteomes" id="UP001284601">
    <property type="component" value="Unassembled WGS sequence"/>
</dbReference>
<evidence type="ECO:0000313" key="3">
    <source>
        <dbReference type="Proteomes" id="UP001284601"/>
    </source>
</evidence>
<reference evidence="3" key="1">
    <citation type="submission" date="2023-07" db="EMBL/GenBank/DDBJ databases">
        <title>Conexibacter stalactiti sp. nov., isolated from stalactites in a lava cave and emended description of the genus Conexibacter.</title>
        <authorList>
            <person name="Lee S.D."/>
        </authorList>
    </citation>
    <scope>NUCLEOTIDE SEQUENCE [LARGE SCALE GENOMIC DNA]</scope>
    <source>
        <strain evidence="3">KCTC 39840</strain>
    </source>
</reference>
<comment type="caution">
    <text evidence="2">The sequence shown here is derived from an EMBL/GenBank/DDBJ whole genome shotgun (WGS) entry which is preliminary data.</text>
</comment>